<dbReference type="Proteomes" id="UP000661077">
    <property type="component" value="Unassembled WGS sequence"/>
</dbReference>
<keyword evidence="1" id="KW-0805">Transcription regulation</keyword>
<dbReference type="Pfam" id="PF12840">
    <property type="entry name" value="HTH_20"/>
    <property type="match status" value="1"/>
</dbReference>
<dbReference type="InterPro" id="IPR001845">
    <property type="entry name" value="HTH_ArsR_DNA-bd_dom"/>
</dbReference>
<reference evidence="5 6" key="1">
    <citation type="journal article" date="2021" name="Int. J. Syst. Evol. Microbiol.">
        <title>Steroidobacter gossypii sp. nov., isolated from soil of cotton cropping field.</title>
        <authorList>
            <person name="Huang R."/>
            <person name="Yang S."/>
            <person name="Zhen C."/>
            <person name="Liu W."/>
        </authorList>
    </citation>
    <scope>NUCLEOTIDE SEQUENCE [LARGE SCALE GENOMIC DNA]</scope>
    <source>
        <strain evidence="5 6">S1-65</strain>
    </source>
</reference>
<dbReference type="Gene3D" id="1.10.10.10">
    <property type="entry name" value="Winged helix-like DNA-binding domain superfamily/Winged helix DNA-binding domain"/>
    <property type="match status" value="1"/>
</dbReference>
<evidence type="ECO:0000313" key="5">
    <source>
        <dbReference type="EMBL" id="MBM0105890.1"/>
    </source>
</evidence>
<name>A0ABS1WY37_9GAMM</name>
<evidence type="ECO:0000259" key="4">
    <source>
        <dbReference type="PROSITE" id="PS50987"/>
    </source>
</evidence>
<keyword evidence="2" id="KW-0238">DNA-binding</keyword>
<dbReference type="InterPro" id="IPR036390">
    <property type="entry name" value="WH_DNA-bd_sf"/>
</dbReference>
<dbReference type="RefSeq" id="WP_203167967.1">
    <property type="nucleotide sequence ID" value="NZ_JAEVLS010000003.1"/>
</dbReference>
<evidence type="ECO:0000256" key="2">
    <source>
        <dbReference type="ARBA" id="ARBA00023125"/>
    </source>
</evidence>
<keyword evidence="6" id="KW-1185">Reference proteome</keyword>
<evidence type="ECO:0000256" key="3">
    <source>
        <dbReference type="ARBA" id="ARBA00023163"/>
    </source>
</evidence>
<sequence>MKSDDAVLALGALAQESRLAVFRLLVKRGPEGYSPGDLIEKLGIPAPTLSFHLRELQRAKLIGARREGRFLYYSANFDRMRGLIDFLTEKCCSLSDTECDSACVPIPVARRRRA</sequence>
<feature type="domain" description="HTH arsR-type" evidence="4">
    <location>
        <begin position="1"/>
        <end position="95"/>
    </location>
</feature>
<dbReference type="PANTHER" id="PTHR43132">
    <property type="entry name" value="ARSENICAL RESISTANCE OPERON REPRESSOR ARSR-RELATED"/>
    <property type="match status" value="1"/>
</dbReference>
<dbReference type="EMBL" id="JAEVLS010000003">
    <property type="protein sequence ID" value="MBM0105890.1"/>
    <property type="molecule type" value="Genomic_DNA"/>
</dbReference>
<keyword evidence="3" id="KW-0804">Transcription</keyword>
<organism evidence="5 6">
    <name type="scientific">Steroidobacter gossypii</name>
    <dbReference type="NCBI Taxonomy" id="2805490"/>
    <lineage>
        <taxon>Bacteria</taxon>
        <taxon>Pseudomonadati</taxon>
        <taxon>Pseudomonadota</taxon>
        <taxon>Gammaproteobacteria</taxon>
        <taxon>Steroidobacterales</taxon>
        <taxon>Steroidobacteraceae</taxon>
        <taxon>Steroidobacter</taxon>
    </lineage>
</organism>
<proteinExistence type="predicted"/>
<gene>
    <name evidence="5" type="ORF">JM946_14255</name>
</gene>
<dbReference type="InterPro" id="IPR011991">
    <property type="entry name" value="ArsR-like_HTH"/>
</dbReference>
<dbReference type="InterPro" id="IPR036388">
    <property type="entry name" value="WH-like_DNA-bd_sf"/>
</dbReference>
<dbReference type="PANTHER" id="PTHR43132:SF2">
    <property type="entry name" value="ARSENICAL RESISTANCE OPERON REPRESSOR ARSR-RELATED"/>
    <property type="match status" value="1"/>
</dbReference>
<dbReference type="PROSITE" id="PS50987">
    <property type="entry name" value="HTH_ARSR_2"/>
    <property type="match status" value="1"/>
</dbReference>
<evidence type="ECO:0000313" key="6">
    <source>
        <dbReference type="Proteomes" id="UP000661077"/>
    </source>
</evidence>
<protein>
    <submittedName>
        <fullName evidence="5">Winged helix-turn-helix transcriptional regulator</fullName>
    </submittedName>
</protein>
<dbReference type="NCBIfam" id="NF033788">
    <property type="entry name" value="HTH_metalloreg"/>
    <property type="match status" value="1"/>
</dbReference>
<dbReference type="InterPro" id="IPR051011">
    <property type="entry name" value="Metal_resp_trans_reg"/>
</dbReference>
<evidence type="ECO:0000256" key="1">
    <source>
        <dbReference type="ARBA" id="ARBA00023015"/>
    </source>
</evidence>
<dbReference type="SUPFAM" id="SSF46785">
    <property type="entry name" value="Winged helix' DNA-binding domain"/>
    <property type="match status" value="1"/>
</dbReference>
<accession>A0ABS1WY37</accession>
<dbReference type="CDD" id="cd00090">
    <property type="entry name" value="HTH_ARSR"/>
    <property type="match status" value="1"/>
</dbReference>
<dbReference type="SMART" id="SM00418">
    <property type="entry name" value="HTH_ARSR"/>
    <property type="match status" value="1"/>
</dbReference>
<comment type="caution">
    <text evidence="5">The sequence shown here is derived from an EMBL/GenBank/DDBJ whole genome shotgun (WGS) entry which is preliminary data.</text>
</comment>